<evidence type="ECO:0000313" key="8">
    <source>
        <dbReference type="Proteomes" id="UP000183407"/>
    </source>
</evidence>
<keyword evidence="4" id="KW-0443">Lipid metabolism</keyword>
<dbReference type="InterPro" id="IPR002347">
    <property type="entry name" value="SDR_fam"/>
</dbReference>
<keyword evidence="5" id="KW-0753">Steroid metabolism</keyword>
<dbReference type="FunFam" id="3.40.50.720:FF:000084">
    <property type="entry name" value="Short-chain dehydrogenase reductase"/>
    <property type="match status" value="1"/>
</dbReference>
<evidence type="ECO:0000256" key="2">
    <source>
        <dbReference type="ARBA" id="ARBA00023002"/>
    </source>
</evidence>
<dbReference type="SMART" id="SM00822">
    <property type="entry name" value="PKS_KR"/>
    <property type="match status" value="1"/>
</dbReference>
<accession>A0A1H4TTA5</accession>
<dbReference type="PRINTS" id="PR00080">
    <property type="entry name" value="SDRFAMILY"/>
</dbReference>
<keyword evidence="2" id="KW-0560">Oxidoreductase</keyword>
<dbReference type="GO" id="GO:0016491">
    <property type="term" value="F:oxidoreductase activity"/>
    <property type="evidence" value="ECO:0007669"/>
    <property type="project" value="UniProtKB-KW"/>
</dbReference>
<dbReference type="InterPro" id="IPR057326">
    <property type="entry name" value="KR_dom"/>
</dbReference>
<comment type="similarity">
    <text evidence="1">Belongs to the short-chain dehydrogenases/reductases (SDR) family.</text>
</comment>
<name>A0A1H4TTA5_RHOJO</name>
<evidence type="ECO:0000256" key="1">
    <source>
        <dbReference type="ARBA" id="ARBA00006484"/>
    </source>
</evidence>
<dbReference type="Pfam" id="PF13561">
    <property type="entry name" value="adh_short_C2"/>
    <property type="match status" value="1"/>
</dbReference>
<dbReference type="OrthoDB" id="4374579at2"/>
<sequence>MGRLENKVAVITGGARGMGASHVRRFVEAGANVVFGDVLEEEGTVLQKELGTHCTFVPHDVTSEAGWAEIVERATTDFGGLDILVNNAGILRFDTINDMDVADFTTILDVNVVSQWIGLKYASRAMNPGGSIVNISSVNGIVGGAGVSAYSASKFAIRGITRSAALELAAAQIRVNSVHPGAVSTPMIGSTSTDDPADDNPLVATMPIPRYGQPGEVTNLVLFLASDESSYCTGGEYIIDGGLTAGAGF</sequence>
<dbReference type="InterPro" id="IPR020904">
    <property type="entry name" value="Sc_DH/Rdtase_CS"/>
</dbReference>
<gene>
    <name evidence="7" type="ORF">SAMN04490220_2061</name>
</gene>
<evidence type="ECO:0000313" key="7">
    <source>
        <dbReference type="EMBL" id="SEC59639.1"/>
    </source>
</evidence>
<dbReference type="SUPFAM" id="SSF51735">
    <property type="entry name" value="NAD(P)-binding Rossmann-fold domains"/>
    <property type="match status" value="1"/>
</dbReference>
<keyword evidence="3" id="KW-0520">NAD</keyword>
<reference evidence="8" key="1">
    <citation type="submission" date="2016-10" db="EMBL/GenBank/DDBJ databases">
        <authorList>
            <person name="Varghese N."/>
        </authorList>
    </citation>
    <scope>NUCLEOTIDE SEQUENCE [LARGE SCALE GENOMIC DNA]</scope>
    <source>
        <strain evidence="8">DSM 44719</strain>
    </source>
</reference>
<dbReference type="InterPro" id="IPR036291">
    <property type="entry name" value="NAD(P)-bd_dom_sf"/>
</dbReference>
<proteinExistence type="inferred from homology"/>
<dbReference type="PROSITE" id="PS00061">
    <property type="entry name" value="ADH_SHORT"/>
    <property type="match status" value="1"/>
</dbReference>
<protein>
    <submittedName>
        <fullName evidence="7">3alpha(Or 20beta)-hydroxysteroid dehydrogenase</fullName>
    </submittedName>
</protein>
<dbReference type="AlphaFoldDB" id="A0A1H4TTA5"/>
<organism evidence="7 8">
    <name type="scientific">Rhodococcus jostii</name>
    <dbReference type="NCBI Taxonomy" id="132919"/>
    <lineage>
        <taxon>Bacteria</taxon>
        <taxon>Bacillati</taxon>
        <taxon>Actinomycetota</taxon>
        <taxon>Actinomycetes</taxon>
        <taxon>Mycobacteriales</taxon>
        <taxon>Nocardiaceae</taxon>
        <taxon>Rhodococcus</taxon>
    </lineage>
</organism>
<evidence type="ECO:0000256" key="5">
    <source>
        <dbReference type="ARBA" id="ARBA00023221"/>
    </source>
</evidence>
<dbReference type="PANTHER" id="PTHR43180">
    <property type="entry name" value="3-OXOACYL-(ACYL-CARRIER-PROTEIN) REDUCTASE (AFU_ORTHOLOGUE AFUA_6G11210)"/>
    <property type="match status" value="1"/>
</dbReference>
<dbReference type="PANTHER" id="PTHR43180:SF28">
    <property type="entry name" value="NAD(P)-BINDING ROSSMANN-FOLD SUPERFAMILY PROTEIN"/>
    <property type="match status" value="1"/>
</dbReference>
<dbReference type="NCBIfam" id="NF005559">
    <property type="entry name" value="PRK07231.1"/>
    <property type="match status" value="1"/>
</dbReference>
<dbReference type="PRINTS" id="PR00081">
    <property type="entry name" value="GDHRDH"/>
</dbReference>
<evidence type="ECO:0000256" key="3">
    <source>
        <dbReference type="ARBA" id="ARBA00023027"/>
    </source>
</evidence>
<evidence type="ECO:0000256" key="4">
    <source>
        <dbReference type="ARBA" id="ARBA00023098"/>
    </source>
</evidence>
<dbReference type="RefSeq" id="WP_073366516.1">
    <property type="nucleotide sequence ID" value="NZ_FNTL01000004.1"/>
</dbReference>
<feature type="domain" description="Ketoreductase" evidence="6">
    <location>
        <begin position="7"/>
        <end position="191"/>
    </location>
</feature>
<evidence type="ECO:0000259" key="6">
    <source>
        <dbReference type="SMART" id="SM00822"/>
    </source>
</evidence>
<dbReference type="EMBL" id="FNTL01000004">
    <property type="protein sequence ID" value="SEC59639.1"/>
    <property type="molecule type" value="Genomic_DNA"/>
</dbReference>
<dbReference type="Proteomes" id="UP000183407">
    <property type="component" value="Unassembled WGS sequence"/>
</dbReference>
<dbReference type="GO" id="GO:0008202">
    <property type="term" value="P:steroid metabolic process"/>
    <property type="evidence" value="ECO:0007669"/>
    <property type="project" value="UniProtKB-KW"/>
</dbReference>
<dbReference type="Gene3D" id="3.40.50.720">
    <property type="entry name" value="NAD(P)-binding Rossmann-like Domain"/>
    <property type="match status" value="1"/>
</dbReference>